<dbReference type="PANTHER" id="PTHR28013">
    <property type="entry name" value="PROTEIN DCV1-RELATED"/>
    <property type="match status" value="1"/>
</dbReference>
<dbReference type="GeneID" id="63833038"/>
<dbReference type="EMBL" id="MU032345">
    <property type="protein sequence ID" value="KAF3768461.1"/>
    <property type="molecule type" value="Genomic_DNA"/>
</dbReference>
<reference evidence="7" key="1">
    <citation type="journal article" date="2020" name="Phytopathology">
        <title>Genome sequence of the chestnut blight fungus Cryphonectria parasitica EP155: A fundamental resource for an archetypical invasive plant pathogen.</title>
        <authorList>
            <person name="Crouch J.A."/>
            <person name="Dawe A."/>
            <person name="Aerts A."/>
            <person name="Barry K."/>
            <person name="Churchill A.C.L."/>
            <person name="Grimwood J."/>
            <person name="Hillman B."/>
            <person name="Milgroom M.G."/>
            <person name="Pangilinan J."/>
            <person name="Smith M."/>
            <person name="Salamov A."/>
            <person name="Schmutz J."/>
            <person name="Yadav J."/>
            <person name="Grigoriev I.V."/>
            <person name="Nuss D."/>
        </authorList>
    </citation>
    <scope>NUCLEOTIDE SEQUENCE</scope>
    <source>
        <strain evidence="7">EP155</strain>
    </source>
</reference>
<name>A0A9P4Y8J8_CRYP1</name>
<organism evidence="7 8">
    <name type="scientific">Cryphonectria parasitica (strain ATCC 38755 / EP155)</name>
    <dbReference type="NCBI Taxonomy" id="660469"/>
    <lineage>
        <taxon>Eukaryota</taxon>
        <taxon>Fungi</taxon>
        <taxon>Dikarya</taxon>
        <taxon>Ascomycota</taxon>
        <taxon>Pezizomycotina</taxon>
        <taxon>Sordariomycetes</taxon>
        <taxon>Sordariomycetidae</taxon>
        <taxon>Diaporthales</taxon>
        <taxon>Cryphonectriaceae</taxon>
        <taxon>Cryphonectria-Endothia species complex</taxon>
        <taxon>Cryphonectria</taxon>
    </lineage>
</organism>
<evidence type="ECO:0000313" key="8">
    <source>
        <dbReference type="Proteomes" id="UP000803844"/>
    </source>
</evidence>
<feature type="non-terminal residue" evidence="7">
    <location>
        <position position="290"/>
    </location>
</feature>
<dbReference type="GO" id="GO:0035838">
    <property type="term" value="C:growing cell tip"/>
    <property type="evidence" value="ECO:0007669"/>
    <property type="project" value="TreeGrafter"/>
</dbReference>
<evidence type="ECO:0000256" key="5">
    <source>
        <dbReference type="SAM" id="MobiDB-lite"/>
    </source>
</evidence>
<evidence type="ECO:0000256" key="4">
    <source>
        <dbReference type="ARBA" id="ARBA00023136"/>
    </source>
</evidence>
<dbReference type="AlphaFoldDB" id="A0A9P4Y8J8"/>
<sequence>MIRASTPVAVLLTIAFGLLLVATLSTPVIKSIVLGSVDDVTFGVLGYCTKTGCTLDIEYDAASITTTSDFSISQSIRSAVSKLLIVHPVAALATLIYAVLAVVSHLHSPSHSSRYLLLMFIYGLVSFLVCLLAFLTDIILFNPNVAAGTWIVLAATVLTLIAAIFSFAMMKSLAGRKARQRNIQQNAEMSGENYYNRQRTLAGPSETQPTVPSISNTQTATMGAGLATSFDKETSEDSIPLTQRSPTERSPNVGPVELRSSEAAYSGPVGPRRQPLRDPYGNPINGPPGM</sequence>
<dbReference type="Pfam" id="PF06687">
    <property type="entry name" value="SUR7"/>
    <property type="match status" value="1"/>
</dbReference>
<evidence type="ECO:0000256" key="3">
    <source>
        <dbReference type="ARBA" id="ARBA00022989"/>
    </source>
</evidence>
<feature type="transmembrane region" description="Helical" evidence="6">
    <location>
        <begin position="147"/>
        <end position="170"/>
    </location>
</feature>
<accession>A0A9P4Y8J8</accession>
<dbReference type="PANTHER" id="PTHR28013:SF3">
    <property type="entry name" value="PROTEIN DCV1-RELATED"/>
    <property type="match status" value="1"/>
</dbReference>
<comment type="caution">
    <text evidence="7">The sequence shown here is derived from an EMBL/GenBank/DDBJ whole genome shotgun (WGS) entry which is preliminary data.</text>
</comment>
<feature type="transmembrane region" description="Helical" evidence="6">
    <location>
        <begin position="115"/>
        <end position="141"/>
    </location>
</feature>
<dbReference type="GO" id="GO:0032153">
    <property type="term" value="C:cell division site"/>
    <property type="evidence" value="ECO:0007669"/>
    <property type="project" value="TreeGrafter"/>
</dbReference>
<comment type="subcellular location">
    <subcellularLocation>
        <location evidence="1">Membrane</location>
        <topology evidence="1">Multi-pass membrane protein</topology>
    </subcellularLocation>
</comment>
<feature type="transmembrane region" description="Helical" evidence="6">
    <location>
        <begin position="83"/>
        <end position="103"/>
    </location>
</feature>
<feature type="region of interest" description="Disordered" evidence="5">
    <location>
        <begin position="229"/>
        <end position="290"/>
    </location>
</feature>
<dbReference type="InterPro" id="IPR051380">
    <property type="entry name" value="pH-response_reg_palI/RIM9"/>
</dbReference>
<evidence type="ECO:0000256" key="1">
    <source>
        <dbReference type="ARBA" id="ARBA00004141"/>
    </source>
</evidence>
<gene>
    <name evidence="7" type="ORF">M406DRAFT_232552</name>
</gene>
<feature type="compositionally biased region" description="Polar residues" evidence="5">
    <location>
        <begin position="240"/>
        <end position="250"/>
    </location>
</feature>
<dbReference type="Proteomes" id="UP000803844">
    <property type="component" value="Unassembled WGS sequence"/>
</dbReference>
<dbReference type="InterPro" id="IPR009571">
    <property type="entry name" value="SUR7/Rim9-like_fungi"/>
</dbReference>
<evidence type="ECO:0000313" key="7">
    <source>
        <dbReference type="EMBL" id="KAF3768461.1"/>
    </source>
</evidence>
<keyword evidence="4 6" id="KW-0472">Membrane</keyword>
<protein>
    <submittedName>
        <fullName evidence="7">Pali-domain-containing protein</fullName>
    </submittedName>
</protein>
<evidence type="ECO:0000256" key="2">
    <source>
        <dbReference type="ARBA" id="ARBA00022692"/>
    </source>
</evidence>
<proteinExistence type="predicted"/>
<evidence type="ECO:0000256" key="6">
    <source>
        <dbReference type="SAM" id="Phobius"/>
    </source>
</evidence>
<dbReference type="OrthoDB" id="2354757at2759"/>
<keyword evidence="2 6" id="KW-0812">Transmembrane</keyword>
<dbReference type="GO" id="GO:0005886">
    <property type="term" value="C:plasma membrane"/>
    <property type="evidence" value="ECO:0007669"/>
    <property type="project" value="InterPro"/>
</dbReference>
<keyword evidence="3 6" id="KW-1133">Transmembrane helix</keyword>
<dbReference type="RefSeq" id="XP_040779422.1">
    <property type="nucleotide sequence ID" value="XM_040915909.1"/>
</dbReference>
<keyword evidence="8" id="KW-1185">Reference proteome</keyword>